<dbReference type="Gene3D" id="3.10.490.20">
    <property type="match status" value="1"/>
</dbReference>
<evidence type="ECO:0000313" key="4">
    <source>
        <dbReference type="EMBL" id="NXS39765.1"/>
    </source>
</evidence>
<dbReference type="GO" id="GO:0008569">
    <property type="term" value="F:minus-end-directed microtubule motor activity"/>
    <property type="evidence" value="ECO:0007669"/>
    <property type="project" value="InterPro"/>
</dbReference>
<dbReference type="Gene3D" id="1.20.1270.280">
    <property type="match status" value="1"/>
</dbReference>
<feature type="domain" description="Dynein heavy chain region D6 P-loop" evidence="1">
    <location>
        <begin position="10"/>
        <end position="99"/>
    </location>
</feature>
<feature type="domain" description="Dynein heavy chain AAA lid" evidence="2">
    <location>
        <begin position="131"/>
        <end position="267"/>
    </location>
</feature>
<organism evidence="4 5">
    <name type="scientific">Balaeniceps rex</name>
    <name type="common">Shoebill</name>
    <dbReference type="NCBI Taxonomy" id="33584"/>
    <lineage>
        <taxon>Eukaryota</taxon>
        <taxon>Metazoa</taxon>
        <taxon>Chordata</taxon>
        <taxon>Craniata</taxon>
        <taxon>Vertebrata</taxon>
        <taxon>Euteleostomi</taxon>
        <taxon>Archelosauria</taxon>
        <taxon>Archosauria</taxon>
        <taxon>Dinosauria</taxon>
        <taxon>Saurischia</taxon>
        <taxon>Theropoda</taxon>
        <taxon>Coelurosauria</taxon>
        <taxon>Aves</taxon>
        <taxon>Neognathae</taxon>
        <taxon>Neoaves</taxon>
        <taxon>Aequornithes</taxon>
        <taxon>Pelecaniformes</taxon>
        <taxon>Balaenicipitidae</taxon>
        <taxon>Balaeniceps</taxon>
    </lineage>
</organism>
<evidence type="ECO:0000313" key="5">
    <source>
        <dbReference type="Proteomes" id="UP000528411"/>
    </source>
</evidence>
<dbReference type="InterPro" id="IPR041658">
    <property type="entry name" value="AAA_lid_11"/>
</dbReference>
<dbReference type="Pfam" id="PF18198">
    <property type="entry name" value="AAA_lid_11"/>
    <property type="match status" value="1"/>
</dbReference>
<dbReference type="AlphaFoldDB" id="A0A7L2U2I2"/>
<comment type="caution">
    <text evidence="4">The sequence shown here is derived from an EMBL/GenBank/DDBJ whole genome shotgun (WGS) entry which is preliminary data.</text>
</comment>
<dbReference type="InterPro" id="IPR026983">
    <property type="entry name" value="DHC"/>
</dbReference>
<protein>
    <submittedName>
        <fullName evidence="4">DYH11 protein</fullName>
    </submittedName>
</protein>
<dbReference type="FunFam" id="1.10.8.720:FF:000002">
    <property type="entry name" value="Dynein heavy chain 9, axonemal"/>
    <property type="match status" value="1"/>
</dbReference>
<dbReference type="Gene3D" id="1.10.8.720">
    <property type="entry name" value="Region D6 of dynein motor"/>
    <property type="match status" value="1"/>
</dbReference>
<dbReference type="GO" id="GO:0030286">
    <property type="term" value="C:dynein complex"/>
    <property type="evidence" value="ECO:0007669"/>
    <property type="project" value="InterPro"/>
</dbReference>
<dbReference type="InterPro" id="IPR027417">
    <property type="entry name" value="P-loop_NTPase"/>
</dbReference>
<keyword evidence="5" id="KW-1185">Reference proteome</keyword>
<sequence length="576" mass="64821">GKKLGFTIDSGRFHNISLGQGQEMVAEEALKKAARHGHWVLLQNIHLAAKWLGTLEKLLEQYSEDSHPDFRVFISAEPAPTPEEHIIPQGILENSIKITSEPPAGMLANLHAALYSFDQDTLELCTREGEFKSIFFSLCFFHACVAGRLKFGPQGWNGRYPFSARDLAVCVTLLCNYLETHTKVPWEDLRYLFGEIMYGGHITDAWDRRLCCTYLQEFISPPVLEGELTLAPGFLAPPNLDYAGYHKYIDKTLPSESPVLYGLHPSAEMGYLTAMSDNLFKTLLEIQPQMNSFVGEGSGQSAEEKVKNVLDSILEMLPEEFNTAEIMQRTTAWSPYTLVCLQECERMNLLLSDIRRSLKQLDLGLKASDFFGELMFSPHMDVLQSALFYDAVPDTWTKLAYPSTHSLAPWVTDLLMQYGELEIWTQDLVLPAVVWLSGLFNPQSFLTAVMQSTAHKNNWPLDKVCLTVDVTKKTKEDYGHPPREGAYICGLYLEGARWDIQLGTTAEARLKELTPAMPVIFVRAIPVDRRETSNVYECPVYKTKSRGPTYVWTFNLKSQEKPAKGVLAGVALLLAV</sequence>
<proteinExistence type="predicted"/>
<evidence type="ECO:0000259" key="1">
    <source>
        <dbReference type="Pfam" id="PF03028"/>
    </source>
</evidence>
<name>A0A7L2U2I2_BALRX</name>
<dbReference type="InterPro" id="IPR004273">
    <property type="entry name" value="Dynein_heavy_D6_P-loop"/>
</dbReference>
<evidence type="ECO:0000259" key="3">
    <source>
        <dbReference type="Pfam" id="PF18199"/>
    </source>
</evidence>
<dbReference type="InterPro" id="IPR043160">
    <property type="entry name" value="Dynein_C_barrel"/>
</dbReference>
<feature type="non-terminal residue" evidence="4">
    <location>
        <position position="576"/>
    </location>
</feature>
<dbReference type="EMBL" id="VYZW01005007">
    <property type="protein sequence ID" value="NXS39765.1"/>
    <property type="molecule type" value="Genomic_DNA"/>
</dbReference>
<dbReference type="Pfam" id="PF03028">
    <property type="entry name" value="Dynein_heavy"/>
    <property type="match status" value="1"/>
</dbReference>
<dbReference type="Gene3D" id="3.40.50.300">
    <property type="entry name" value="P-loop containing nucleotide triphosphate hydrolases"/>
    <property type="match status" value="1"/>
</dbReference>
<dbReference type="PANTHER" id="PTHR46961:SF14">
    <property type="entry name" value="DYNEIN HEAVY CHAIN 11, AXONEMAL"/>
    <property type="match status" value="1"/>
</dbReference>
<evidence type="ECO:0000259" key="2">
    <source>
        <dbReference type="Pfam" id="PF18198"/>
    </source>
</evidence>
<dbReference type="PANTHER" id="PTHR46961">
    <property type="entry name" value="DYNEIN HEAVY CHAIN 1, AXONEMAL-LIKE PROTEIN"/>
    <property type="match status" value="1"/>
</dbReference>
<dbReference type="Pfam" id="PF18199">
    <property type="entry name" value="Dynein_C"/>
    <property type="match status" value="1"/>
</dbReference>
<dbReference type="GO" id="GO:0007018">
    <property type="term" value="P:microtubule-based movement"/>
    <property type="evidence" value="ECO:0007669"/>
    <property type="project" value="InterPro"/>
</dbReference>
<gene>
    <name evidence="4" type="primary">Dnah11_0</name>
    <name evidence="4" type="ORF">BALREX_R00805</name>
</gene>
<dbReference type="FunFam" id="1.20.1270.280:FF:000003">
    <property type="entry name" value="Dynein axonemal heavy chain 17"/>
    <property type="match status" value="1"/>
</dbReference>
<dbReference type="InterPro" id="IPR042219">
    <property type="entry name" value="AAA_lid_11_sf"/>
</dbReference>
<feature type="non-terminal residue" evidence="4">
    <location>
        <position position="1"/>
    </location>
</feature>
<feature type="domain" description="Dynein heavy chain C-terminal" evidence="3">
    <location>
        <begin position="275"/>
        <end position="574"/>
    </location>
</feature>
<reference evidence="4 5" key="1">
    <citation type="submission" date="2019-09" db="EMBL/GenBank/DDBJ databases">
        <title>Bird 10,000 Genomes (B10K) Project - Family phase.</title>
        <authorList>
            <person name="Zhang G."/>
        </authorList>
    </citation>
    <scope>NUCLEOTIDE SEQUENCE [LARGE SCALE GENOMIC DNA]</scope>
    <source>
        <strain evidence="4">B10K-DU-012-56</strain>
    </source>
</reference>
<dbReference type="InterPro" id="IPR041228">
    <property type="entry name" value="Dynein_C"/>
</dbReference>
<dbReference type="FunFam" id="3.10.490.20:FF:000002">
    <property type="entry name" value="Dynein axonemal heavy chain 17"/>
    <property type="match status" value="1"/>
</dbReference>
<dbReference type="Proteomes" id="UP000528411">
    <property type="component" value="Unassembled WGS sequence"/>
</dbReference>
<dbReference type="GO" id="GO:0051959">
    <property type="term" value="F:dynein light intermediate chain binding"/>
    <property type="evidence" value="ECO:0007669"/>
    <property type="project" value="InterPro"/>
</dbReference>
<accession>A0A7L2U2I2</accession>
<dbReference type="GO" id="GO:0045505">
    <property type="term" value="F:dynein intermediate chain binding"/>
    <property type="evidence" value="ECO:0007669"/>
    <property type="project" value="InterPro"/>
</dbReference>
<dbReference type="OrthoDB" id="10251809at2759"/>